<dbReference type="InterPro" id="IPR010266">
    <property type="entry name" value="NnrS"/>
</dbReference>
<feature type="transmembrane region" description="Helical" evidence="1">
    <location>
        <begin position="175"/>
        <end position="193"/>
    </location>
</feature>
<evidence type="ECO:0000313" key="3">
    <source>
        <dbReference type="Proteomes" id="UP000015347"/>
    </source>
</evidence>
<dbReference type="EMBL" id="APVH01000042">
    <property type="protein sequence ID" value="EPX77927.1"/>
    <property type="molecule type" value="Genomic_DNA"/>
</dbReference>
<dbReference type="Pfam" id="PF05940">
    <property type="entry name" value="NnrS"/>
    <property type="match status" value="1"/>
</dbReference>
<gene>
    <name evidence="2" type="ORF">Salmuc_03249</name>
</gene>
<dbReference type="STRING" id="1123237.Salmuc_03249"/>
<dbReference type="RefSeq" id="WP_021120695.1">
    <property type="nucleotide sequence ID" value="NZ_KE557281.1"/>
</dbReference>
<dbReference type="eggNOG" id="COG3213">
    <property type="taxonomic scope" value="Bacteria"/>
</dbReference>
<feature type="transmembrane region" description="Helical" evidence="1">
    <location>
        <begin position="87"/>
        <end position="104"/>
    </location>
</feature>
<keyword evidence="1" id="KW-0812">Transmembrane</keyword>
<feature type="transmembrane region" description="Helical" evidence="1">
    <location>
        <begin position="110"/>
        <end position="131"/>
    </location>
</feature>
<feature type="transmembrane region" description="Helical" evidence="1">
    <location>
        <begin position="59"/>
        <end position="80"/>
    </location>
</feature>
<evidence type="ECO:0000313" key="2">
    <source>
        <dbReference type="EMBL" id="EPX77927.1"/>
    </source>
</evidence>
<feature type="transmembrane region" description="Helical" evidence="1">
    <location>
        <begin position="238"/>
        <end position="255"/>
    </location>
</feature>
<feature type="transmembrane region" description="Helical" evidence="1">
    <location>
        <begin position="296"/>
        <end position="315"/>
    </location>
</feature>
<keyword evidence="3" id="KW-1185">Reference proteome</keyword>
<evidence type="ECO:0000256" key="1">
    <source>
        <dbReference type="SAM" id="Phobius"/>
    </source>
</evidence>
<proteinExistence type="predicted"/>
<sequence>MPTRNSYQGPALFSYGFRPFFLSAGLFALVAIAAWWLVWRGKIGLASHFLPVDWHIHEMVYGFGAAVVAGFLFTAVPNWTGRLPTRGWPLVLLLAVWLAGRLAVSGGTGLGPVAVAFVDQLFLLAVAAMIAREIVAGRNWRNLKVLAPVTLLWLGNVLFHVEAMVQGSADLGRRLGIALLIFLILLIGGRIVPSFTRNWLVQRGADRLPAAFNRFDELCLVAGAAALVAWVVTPYGTVCAAFGAVAALAHLVRLARWRGLATWRSPLLLMLHLAYLMAPLGFAAIALAALGLVAPASGAHVLGIGAVGGMTVAVMMRATMGHTGRPLVAGPTLTAAFVLVVAATAARVAGSGMVLGRFDGIDLSAGLWTVGFALLAVRIGPWLARPRMAAKAPSAAPRK</sequence>
<dbReference type="Proteomes" id="UP000015347">
    <property type="component" value="Unassembled WGS sequence"/>
</dbReference>
<accession>S9QDC0</accession>
<name>S9QDC0_9RHOB</name>
<feature type="transmembrane region" description="Helical" evidence="1">
    <location>
        <begin position="327"/>
        <end position="345"/>
    </location>
</feature>
<reference evidence="3" key="1">
    <citation type="journal article" date="2014" name="Stand. Genomic Sci.">
        <title>Genome sequence of the exopolysaccharide-producing Salipiger mucosus type strain (DSM 16094(T)), a moderately halophilic member of the Roseobacter clade.</title>
        <authorList>
            <person name="Riedel T."/>
            <person name="Spring S."/>
            <person name="Fiebig A."/>
            <person name="Petersen J."/>
            <person name="Kyrpides N.C."/>
            <person name="Goker M."/>
            <person name="Klenk H.P."/>
        </authorList>
    </citation>
    <scope>NUCLEOTIDE SEQUENCE [LARGE SCALE GENOMIC DNA]</scope>
    <source>
        <strain evidence="3">DSM 16094</strain>
    </source>
</reference>
<dbReference type="HOGENOM" id="CLU_041785_2_0_5"/>
<feature type="transmembrane region" description="Helical" evidence="1">
    <location>
        <begin position="267"/>
        <end position="290"/>
    </location>
</feature>
<dbReference type="OrthoDB" id="9770040at2"/>
<comment type="caution">
    <text evidence="2">The sequence shown here is derived from an EMBL/GenBank/DDBJ whole genome shotgun (WGS) entry which is preliminary data.</text>
</comment>
<keyword evidence="1" id="KW-1133">Transmembrane helix</keyword>
<feature type="transmembrane region" description="Helical" evidence="1">
    <location>
        <begin position="365"/>
        <end position="384"/>
    </location>
</feature>
<organism evidence="2 3">
    <name type="scientific">Salipiger mucosus DSM 16094</name>
    <dbReference type="NCBI Taxonomy" id="1123237"/>
    <lineage>
        <taxon>Bacteria</taxon>
        <taxon>Pseudomonadati</taxon>
        <taxon>Pseudomonadota</taxon>
        <taxon>Alphaproteobacteria</taxon>
        <taxon>Rhodobacterales</taxon>
        <taxon>Roseobacteraceae</taxon>
        <taxon>Salipiger</taxon>
    </lineage>
</organism>
<protein>
    <submittedName>
        <fullName evidence="2">NnrS protein involved in response to NO</fullName>
    </submittedName>
</protein>
<feature type="transmembrane region" description="Helical" evidence="1">
    <location>
        <begin position="20"/>
        <end position="39"/>
    </location>
</feature>
<dbReference type="AlphaFoldDB" id="S9QDC0"/>
<keyword evidence="1" id="KW-0472">Membrane</keyword>